<evidence type="ECO:0000256" key="3">
    <source>
        <dbReference type="ARBA" id="ARBA00022801"/>
    </source>
</evidence>
<organism evidence="6 7">
    <name type="scientific">Blattamonas nauphoetae</name>
    <dbReference type="NCBI Taxonomy" id="2049346"/>
    <lineage>
        <taxon>Eukaryota</taxon>
        <taxon>Metamonada</taxon>
        <taxon>Preaxostyla</taxon>
        <taxon>Oxymonadida</taxon>
        <taxon>Blattamonas</taxon>
    </lineage>
</organism>
<sequence length="290" mass="33537">MELHHTLNENDVVMKHAKALGKDRWWDLRSQLDRDMEVLCIRLSRVLRRSGVELDWAKQKSSEGEEESVMLRDDDRDCDETDEVVIGKKRSLPTIPRNETQKTPRRTIVPFSTPSPKLERIEPDEDLPLVLLFLSPELISFPWENTRQLQHRSVTRMTSLSVFITRLQQLEQTTTTPLFSCLPTHSVNEGVDPQSVCCVVNPDGNLNDWSQLIQPHFLPSWTRHIDERPKHEQFKSLLQNHDVYLYCGHGDGEHLYPMNPLSNHARLPVMMMTGCSSGQRAFDGEYDAWG</sequence>
<feature type="domain" description="Peptidase C50" evidence="5">
    <location>
        <begin position="193"/>
        <end position="286"/>
    </location>
</feature>
<dbReference type="EMBL" id="JARBJD010000329">
    <property type="protein sequence ID" value="KAK2943778.1"/>
    <property type="molecule type" value="Genomic_DNA"/>
</dbReference>
<evidence type="ECO:0000256" key="2">
    <source>
        <dbReference type="ARBA" id="ARBA00012489"/>
    </source>
</evidence>
<proteinExistence type="predicted"/>
<dbReference type="GO" id="GO:0016787">
    <property type="term" value="F:hydrolase activity"/>
    <property type="evidence" value="ECO:0007669"/>
    <property type="project" value="UniProtKB-KW"/>
</dbReference>
<comment type="caution">
    <text evidence="6">The sequence shown here is derived from an EMBL/GenBank/DDBJ whole genome shotgun (WGS) entry which is preliminary data.</text>
</comment>
<dbReference type="PANTHER" id="PTHR12792:SF0">
    <property type="entry name" value="SEPARIN"/>
    <property type="match status" value="1"/>
</dbReference>
<dbReference type="Pfam" id="PF03568">
    <property type="entry name" value="Separin_C"/>
    <property type="match status" value="1"/>
</dbReference>
<dbReference type="InterPro" id="IPR030397">
    <property type="entry name" value="SEPARIN_core_dom"/>
</dbReference>
<protein>
    <recommendedName>
        <fullName evidence="2">separase</fullName>
        <ecNumber evidence="2">3.4.22.49</ecNumber>
    </recommendedName>
</protein>
<dbReference type="PROSITE" id="PS51700">
    <property type="entry name" value="SEPARIN"/>
    <property type="match status" value="1"/>
</dbReference>
<evidence type="ECO:0000313" key="7">
    <source>
        <dbReference type="Proteomes" id="UP001281761"/>
    </source>
</evidence>
<evidence type="ECO:0000259" key="5">
    <source>
        <dbReference type="PROSITE" id="PS51700"/>
    </source>
</evidence>
<keyword evidence="7" id="KW-1185">Reference proteome</keyword>
<dbReference type="Proteomes" id="UP001281761">
    <property type="component" value="Unassembled WGS sequence"/>
</dbReference>
<reference evidence="6 7" key="1">
    <citation type="journal article" date="2022" name="bioRxiv">
        <title>Genomics of Preaxostyla Flagellates Illuminates Evolutionary Transitions and the Path Towards Mitochondrial Loss.</title>
        <authorList>
            <person name="Novak L.V.F."/>
            <person name="Treitli S.C."/>
            <person name="Pyrih J."/>
            <person name="Halakuc P."/>
            <person name="Pipaliya S.V."/>
            <person name="Vacek V."/>
            <person name="Brzon O."/>
            <person name="Soukal P."/>
            <person name="Eme L."/>
            <person name="Dacks J.B."/>
            <person name="Karnkowska A."/>
            <person name="Elias M."/>
            <person name="Hampl V."/>
        </authorList>
    </citation>
    <scope>NUCLEOTIDE SEQUENCE [LARGE SCALE GENOMIC DNA]</scope>
    <source>
        <strain evidence="6">NAU3</strain>
        <tissue evidence="6">Gut</tissue>
    </source>
</reference>
<keyword evidence="4" id="KW-0159">Chromosome partition</keyword>
<evidence type="ECO:0000256" key="1">
    <source>
        <dbReference type="ARBA" id="ARBA00000451"/>
    </source>
</evidence>
<evidence type="ECO:0000313" key="6">
    <source>
        <dbReference type="EMBL" id="KAK2943778.1"/>
    </source>
</evidence>
<dbReference type="PANTHER" id="PTHR12792">
    <property type="entry name" value="EXTRA SPINDLE POLES 1-RELATED"/>
    <property type="match status" value="1"/>
</dbReference>
<accession>A0ABQ9WWA7</accession>
<keyword evidence="3 6" id="KW-0378">Hydrolase</keyword>
<name>A0ABQ9WWA7_9EUKA</name>
<evidence type="ECO:0000256" key="4">
    <source>
        <dbReference type="ARBA" id="ARBA00022829"/>
    </source>
</evidence>
<gene>
    <name evidence="6" type="ORF">BLNAU_21316</name>
</gene>
<comment type="catalytic activity">
    <reaction evidence="1">
        <text>All bonds known to be hydrolyzed by this endopeptidase have arginine in P1 and an acidic residue in P4. P6 is often occupied by an acidic residue or by a hydroxy-amino-acid residue, the phosphorylation of which enhances cleavage.</text>
        <dbReference type="EC" id="3.4.22.49"/>
    </reaction>
</comment>
<dbReference type="EC" id="3.4.22.49" evidence="2"/>
<dbReference type="InterPro" id="IPR005314">
    <property type="entry name" value="Peptidase_C50"/>
</dbReference>